<reference evidence="1" key="1">
    <citation type="submission" date="2023-01" db="EMBL/GenBank/DDBJ databases">
        <title>Genome assembly of the deep-sea coral Lophelia pertusa.</title>
        <authorList>
            <person name="Herrera S."/>
            <person name="Cordes E."/>
        </authorList>
    </citation>
    <scope>NUCLEOTIDE SEQUENCE</scope>
    <source>
        <strain evidence="1">USNM1676648</strain>
        <tissue evidence="1">Polyp</tissue>
    </source>
</reference>
<dbReference type="PANTHER" id="PTHR24274">
    <property type="entry name" value="CILIA- AND FLAGELLA-ASSOCIATED PROTEIN 161"/>
    <property type="match status" value="1"/>
</dbReference>
<dbReference type="Proteomes" id="UP001163046">
    <property type="component" value="Unassembled WGS sequence"/>
</dbReference>
<accession>A0A9X0D4J0</accession>
<gene>
    <name evidence="1" type="ORF">OS493_021215</name>
</gene>
<dbReference type="Pfam" id="PF24569">
    <property type="entry name" value="CFAP161"/>
    <property type="match status" value="1"/>
</dbReference>
<dbReference type="InterPro" id="IPR055325">
    <property type="entry name" value="CF161"/>
</dbReference>
<protein>
    <submittedName>
        <fullName evidence="1">Uncharacterized protein</fullName>
    </submittedName>
</protein>
<dbReference type="OrthoDB" id="2126411at2759"/>
<sequence>MSVRTYNPSVLIGNWNEDICLDEDKLKDFLEKKENGQLLIQKASNLLQNILKPVNSSVSHDGYLHFGDVLCIYNPSTETTLSANMAESKMHDEKRLVGPCDVSASKMIDPCIRNAFVIRSSTNGEGVLRFDEPFTLSTLRELEET</sequence>
<organism evidence="1 2">
    <name type="scientific">Desmophyllum pertusum</name>
    <dbReference type="NCBI Taxonomy" id="174260"/>
    <lineage>
        <taxon>Eukaryota</taxon>
        <taxon>Metazoa</taxon>
        <taxon>Cnidaria</taxon>
        <taxon>Anthozoa</taxon>
        <taxon>Hexacorallia</taxon>
        <taxon>Scleractinia</taxon>
        <taxon>Caryophylliina</taxon>
        <taxon>Caryophylliidae</taxon>
        <taxon>Desmophyllum</taxon>
    </lineage>
</organism>
<dbReference type="EMBL" id="MU825886">
    <property type="protein sequence ID" value="KAJ7384584.1"/>
    <property type="molecule type" value="Genomic_DNA"/>
</dbReference>
<evidence type="ECO:0000313" key="1">
    <source>
        <dbReference type="EMBL" id="KAJ7384584.1"/>
    </source>
</evidence>
<dbReference type="AlphaFoldDB" id="A0A9X0D4J0"/>
<dbReference type="GO" id="GO:0031514">
    <property type="term" value="C:motile cilium"/>
    <property type="evidence" value="ECO:0007669"/>
    <property type="project" value="TreeGrafter"/>
</dbReference>
<name>A0A9X0D4J0_9CNID</name>
<evidence type="ECO:0000313" key="2">
    <source>
        <dbReference type="Proteomes" id="UP001163046"/>
    </source>
</evidence>
<proteinExistence type="predicted"/>
<dbReference type="PANTHER" id="PTHR24274:SF1">
    <property type="entry name" value="CILIA- AND FLAGELLA-ASSOCIATED PROTEIN 161"/>
    <property type="match status" value="1"/>
</dbReference>
<dbReference type="GO" id="GO:0060271">
    <property type="term" value="P:cilium assembly"/>
    <property type="evidence" value="ECO:0007669"/>
    <property type="project" value="TreeGrafter"/>
</dbReference>
<keyword evidence="2" id="KW-1185">Reference proteome</keyword>
<comment type="caution">
    <text evidence="1">The sequence shown here is derived from an EMBL/GenBank/DDBJ whole genome shotgun (WGS) entry which is preliminary data.</text>
</comment>